<dbReference type="EMBL" id="QVIA01000034">
    <property type="protein sequence ID" value="RGC24875.1"/>
    <property type="molecule type" value="Genomic_DNA"/>
</dbReference>
<proteinExistence type="predicted"/>
<dbReference type="Proteomes" id="UP000261111">
    <property type="component" value="Unassembled WGS sequence"/>
</dbReference>
<dbReference type="RefSeq" id="WP_044926722.1">
    <property type="nucleotide sequence ID" value="NZ_QVIA01000034.1"/>
</dbReference>
<sequence length="209" mass="24341">MKEKDVVRIGSKFNRLLVVSEYPKDKYSHKRFLCQCDCGNEVVVLKGQLTSGKTGSCGCYQRDRAREAQLKHGMANTKIYYVWKDIIQRCSNANSKSYSNYGHRGISVCDDWLGTNGFEKFYQWALDNGYREGLEIDRIKNNGNYEPSNCRWATKIQQANNKRNNIVIKHNEKEMTVSQWARELGIDDKKIRQRIQKLGWDNEKSIMVP</sequence>
<gene>
    <name evidence="1" type="ORF">DWX41_20920</name>
</gene>
<comment type="caution">
    <text evidence="1">The sequence shown here is derived from an EMBL/GenBank/DDBJ whole genome shotgun (WGS) entry which is preliminary data.</text>
</comment>
<accession>A0A3E2WET8</accession>
<name>A0A3E2WET8_9FIRM</name>
<protein>
    <submittedName>
        <fullName evidence="1">Uncharacterized protein</fullName>
    </submittedName>
</protein>
<dbReference type="AlphaFoldDB" id="A0A3E2WET8"/>
<organism evidence="1 2">
    <name type="scientific">Hungatella hathewayi</name>
    <dbReference type="NCBI Taxonomy" id="154046"/>
    <lineage>
        <taxon>Bacteria</taxon>
        <taxon>Bacillati</taxon>
        <taxon>Bacillota</taxon>
        <taxon>Clostridia</taxon>
        <taxon>Lachnospirales</taxon>
        <taxon>Lachnospiraceae</taxon>
        <taxon>Hungatella</taxon>
    </lineage>
</organism>
<evidence type="ECO:0000313" key="1">
    <source>
        <dbReference type="EMBL" id="RGC24875.1"/>
    </source>
</evidence>
<evidence type="ECO:0000313" key="2">
    <source>
        <dbReference type="Proteomes" id="UP000261111"/>
    </source>
</evidence>
<reference evidence="1 2" key="1">
    <citation type="submission" date="2018-08" db="EMBL/GenBank/DDBJ databases">
        <title>A genome reference for cultivated species of the human gut microbiota.</title>
        <authorList>
            <person name="Zou Y."/>
            <person name="Xue W."/>
            <person name="Luo G."/>
        </authorList>
    </citation>
    <scope>NUCLEOTIDE SEQUENCE [LARGE SCALE GENOMIC DNA]</scope>
    <source>
        <strain evidence="1 2">AF19-21</strain>
    </source>
</reference>